<evidence type="ECO:0000256" key="5">
    <source>
        <dbReference type="ARBA" id="ARBA00023069"/>
    </source>
</evidence>
<dbReference type="GO" id="GO:0060271">
    <property type="term" value="P:cilium assembly"/>
    <property type="evidence" value="ECO:0007669"/>
    <property type="project" value="UniProtKB-ARBA"/>
</dbReference>
<evidence type="ECO:0000259" key="10">
    <source>
        <dbReference type="Pfam" id="PF23440"/>
    </source>
</evidence>
<organism evidence="11 12">
    <name type="scientific">Eleutherodactylus coqui</name>
    <name type="common">Puerto Rican coqui</name>
    <dbReference type="NCBI Taxonomy" id="57060"/>
    <lineage>
        <taxon>Eukaryota</taxon>
        <taxon>Metazoa</taxon>
        <taxon>Chordata</taxon>
        <taxon>Craniata</taxon>
        <taxon>Vertebrata</taxon>
        <taxon>Euteleostomi</taxon>
        <taxon>Amphibia</taxon>
        <taxon>Batrachia</taxon>
        <taxon>Anura</taxon>
        <taxon>Neobatrachia</taxon>
        <taxon>Hyloidea</taxon>
        <taxon>Eleutherodactylidae</taxon>
        <taxon>Eleutherodactylinae</taxon>
        <taxon>Eleutherodactylus</taxon>
        <taxon>Eleutherodactylus</taxon>
    </lineage>
</organism>
<accession>A0A8J6FTV4</accession>
<name>A0A8J6FTV4_ELECQ</name>
<keyword evidence="3" id="KW-0217">Developmental protein</keyword>
<proteinExistence type="predicted"/>
<evidence type="ECO:0000313" key="12">
    <source>
        <dbReference type="Proteomes" id="UP000770717"/>
    </source>
</evidence>
<evidence type="ECO:0000256" key="2">
    <source>
        <dbReference type="ARBA" id="ARBA00004496"/>
    </source>
</evidence>
<dbReference type="InterPro" id="IPR035969">
    <property type="entry name" value="Rab-GAP_TBC_sf"/>
</dbReference>
<keyword evidence="12" id="KW-1185">Reference proteome</keyword>
<evidence type="ECO:0000256" key="3">
    <source>
        <dbReference type="ARBA" id="ARBA00022473"/>
    </source>
</evidence>
<reference evidence="11" key="1">
    <citation type="thesis" date="2020" institute="ProQuest LLC" country="789 East Eisenhower Parkway, Ann Arbor, MI, USA">
        <title>Comparative Genomics and Chromosome Evolution.</title>
        <authorList>
            <person name="Mudd A.B."/>
        </authorList>
    </citation>
    <scope>NUCLEOTIDE SEQUENCE</scope>
    <source>
        <strain evidence="11">HN-11 Male</strain>
        <tissue evidence="11">Kidney and liver</tissue>
    </source>
</reference>
<dbReference type="GO" id="GO:0005929">
    <property type="term" value="C:cilium"/>
    <property type="evidence" value="ECO:0007669"/>
    <property type="project" value="UniProtKB-SubCell"/>
</dbReference>
<comment type="caution">
    <text evidence="11">The sequence shown here is derived from an EMBL/GenBank/DDBJ whole genome shotgun (WGS) entry which is preliminary data.</text>
</comment>
<evidence type="ECO:0000256" key="1">
    <source>
        <dbReference type="ARBA" id="ARBA00004138"/>
    </source>
</evidence>
<dbReference type="SUPFAM" id="SSF47923">
    <property type="entry name" value="Ypt/Rab-GAP domain of gyp1p"/>
    <property type="match status" value="1"/>
</dbReference>
<evidence type="ECO:0000256" key="7">
    <source>
        <dbReference type="ARBA" id="ARBA00054310"/>
    </source>
</evidence>
<comment type="subcellular location">
    <subcellularLocation>
        <location evidence="1">Cell projection</location>
        <location evidence="1">Cilium</location>
    </subcellularLocation>
    <subcellularLocation>
        <location evidence="2">Cytoplasm</location>
    </subcellularLocation>
</comment>
<dbReference type="Pfam" id="PF23440">
    <property type="entry name" value="BROMI_C"/>
    <property type="match status" value="1"/>
</dbReference>
<protein>
    <recommendedName>
        <fullName evidence="8">Protein broad-minded</fullName>
    </recommendedName>
    <alternativeName>
        <fullName evidence="9">TBC1 domain family member 32</fullName>
    </alternativeName>
</protein>
<dbReference type="Proteomes" id="UP000770717">
    <property type="component" value="Unassembled WGS sequence"/>
</dbReference>
<dbReference type="Gene3D" id="1.10.472.80">
    <property type="entry name" value="Ypt/Rab-GAP domain of gyp1p, domain 3"/>
    <property type="match status" value="1"/>
</dbReference>
<sequence>YGELLEKFITHTYDIPSNCVFEHSEYKGSNIPNESLTPAQQLGIKIVIRYGRHLGVLTGNKEQDLTQLLQQCEIFLQQQQVPVSSPLLYLQGCYPGYDWFASSMFLMMSGDTEKTFTILQKFSSLLTSAYLWLPRLHISKHLAVDIRAAGIHPIIFCTAHYVEMLMKTEIPLVFSAFQMSGFTPSQICQHWLSQCFWNYLDWSEICHYVGACILCGADYQVYMCIAIFKHLQQEILQHTQTQDLQVFLKEEAIHGFKFGDHLEFMESLEQMYRPMVLKEMKKYCI</sequence>
<comment type="function">
    <text evidence="7">Required for high-level Shh responses in the developing neural tube. Together with CDK20, controls the structure of the primary cilium by coordinating assembly of the ciliary membrane and axoneme, allowing GLI2 to be properly activated in response to Shh signaling.</text>
</comment>
<dbReference type="EMBL" id="WNTK01000001">
    <property type="protein sequence ID" value="KAG9492910.1"/>
    <property type="molecule type" value="Genomic_DNA"/>
</dbReference>
<feature type="non-terminal residue" evidence="11">
    <location>
        <position position="1"/>
    </location>
</feature>
<dbReference type="InterPro" id="IPR055392">
    <property type="entry name" value="BROMI_C"/>
</dbReference>
<evidence type="ECO:0000313" key="11">
    <source>
        <dbReference type="EMBL" id="KAG9492910.1"/>
    </source>
</evidence>
<keyword evidence="6" id="KW-0966">Cell projection</keyword>
<evidence type="ECO:0000256" key="8">
    <source>
        <dbReference type="ARBA" id="ARBA00067690"/>
    </source>
</evidence>
<evidence type="ECO:0000256" key="6">
    <source>
        <dbReference type="ARBA" id="ARBA00023273"/>
    </source>
</evidence>
<feature type="domain" description="BROMI C-terminal Rab TBC-like" evidence="10">
    <location>
        <begin position="2"/>
        <end position="282"/>
    </location>
</feature>
<evidence type="ECO:0000256" key="9">
    <source>
        <dbReference type="ARBA" id="ARBA00075916"/>
    </source>
</evidence>
<evidence type="ECO:0000256" key="4">
    <source>
        <dbReference type="ARBA" id="ARBA00022490"/>
    </source>
</evidence>
<gene>
    <name evidence="11" type="ORF">GDO78_001068</name>
</gene>
<keyword evidence="4" id="KW-0963">Cytoplasm</keyword>
<dbReference type="FunFam" id="1.10.472.80:FF:000031">
    <property type="entry name" value="TBC1 domain family, member 32"/>
    <property type="match status" value="1"/>
</dbReference>
<keyword evidence="5" id="KW-0969">Cilium</keyword>
<dbReference type="OrthoDB" id="1668230at2759"/>
<dbReference type="AlphaFoldDB" id="A0A8J6FTV4"/>
<dbReference type="GO" id="GO:0005737">
    <property type="term" value="C:cytoplasm"/>
    <property type="evidence" value="ECO:0007669"/>
    <property type="project" value="UniProtKB-SubCell"/>
</dbReference>